<dbReference type="InterPro" id="IPR024747">
    <property type="entry name" value="Pyridox_Oxase-rel"/>
</dbReference>
<dbReference type="EMBL" id="BNAI01000008">
    <property type="protein sequence ID" value="GHF24599.1"/>
    <property type="molecule type" value="Genomic_DNA"/>
</dbReference>
<dbReference type="SUPFAM" id="SSF50475">
    <property type="entry name" value="FMN-binding split barrel"/>
    <property type="match status" value="1"/>
</dbReference>
<dbReference type="Proteomes" id="UP000617531">
    <property type="component" value="Unassembled WGS sequence"/>
</dbReference>
<dbReference type="Pfam" id="PF12900">
    <property type="entry name" value="Pyridox_ox_2"/>
    <property type="match status" value="1"/>
</dbReference>
<evidence type="ECO:0000313" key="2">
    <source>
        <dbReference type="Proteomes" id="UP000617531"/>
    </source>
</evidence>
<evidence type="ECO:0000313" key="1">
    <source>
        <dbReference type="EMBL" id="GHF24599.1"/>
    </source>
</evidence>
<reference evidence="1" key="1">
    <citation type="journal article" date="2014" name="Int. J. Syst. Evol. Microbiol.">
        <title>Complete genome sequence of Corynebacterium casei LMG S-19264T (=DSM 44701T), isolated from a smear-ripened cheese.</title>
        <authorList>
            <consortium name="US DOE Joint Genome Institute (JGI-PGF)"/>
            <person name="Walter F."/>
            <person name="Albersmeier A."/>
            <person name="Kalinowski J."/>
            <person name="Ruckert C."/>
        </authorList>
    </citation>
    <scope>NUCLEOTIDE SEQUENCE</scope>
    <source>
        <strain evidence="1">CGMCC 1.16548</strain>
    </source>
</reference>
<comment type="caution">
    <text evidence="1">The sequence shown here is derived from an EMBL/GenBank/DDBJ whole genome shotgun (WGS) entry which is preliminary data.</text>
</comment>
<organism evidence="1 2">
    <name type="scientific">Pseudolysinimonas yzui</name>
    <dbReference type="NCBI Taxonomy" id="2708254"/>
    <lineage>
        <taxon>Bacteria</taxon>
        <taxon>Bacillati</taxon>
        <taxon>Actinomycetota</taxon>
        <taxon>Actinomycetes</taxon>
        <taxon>Micrococcales</taxon>
        <taxon>Microbacteriaceae</taxon>
        <taxon>Pseudolysinimonas</taxon>
    </lineage>
</organism>
<name>A0A8J3GT34_9MICO</name>
<dbReference type="AlphaFoldDB" id="A0A8J3GT34"/>
<dbReference type="RefSeq" id="WP_191284074.1">
    <property type="nucleotide sequence ID" value="NZ_BNAI01000008.1"/>
</dbReference>
<proteinExistence type="predicted"/>
<sequence>MTASLTSPGVRTLTDDACWELVRGESLGRLAVVAADGVDVFPVNYLVDRGTIVFRSAPGTMLVDLADAPTVAFEVDGADDHHRWSVVIRGVARRLDADDEIEGSGVLALATLTSTPKFNYVRITPRVISGRRFRWEGVA</sequence>
<protein>
    <submittedName>
        <fullName evidence="1">Pyridoxamine 5'-phosphate oxidase</fullName>
    </submittedName>
</protein>
<dbReference type="InterPro" id="IPR012349">
    <property type="entry name" value="Split_barrel_FMN-bd"/>
</dbReference>
<gene>
    <name evidence="1" type="ORF">GCM10011600_27130</name>
</gene>
<dbReference type="Gene3D" id="2.30.110.10">
    <property type="entry name" value="Electron Transport, Fmn-binding Protein, Chain A"/>
    <property type="match status" value="1"/>
</dbReference>
<keyword evidence="2" id="KW-1185">Reference proteome</keyword>
<accession>A0A8J3GT34</accession>
<reference evidence="1" key="2">
    <citation type="submission" date="2020-09" db="EMBL/GenBank/DDBJ databases">
        <authorList>
            <person name="Sun Q."/>
            <person name="Zhou Y."/>
        </authorList>
    </citation>
    <scope>NUCLEOTIDE SEQUENCE</scope>
    <source>
        <strain evidence="1">CGMCC 1.16548</strain>
    </source>
</reference>